<gene>
    <name evidence="6" type="ORF">Din_035379</name>
</gene>
<feature type="region of interest" description="Disordered" evidence="5">
    <location>
        <begin position="283"/>
        <end position="352"/>
    </location>
</feature>
<comment type="similarity">
    <text evidence="4">Belongs to the CRWN family.</text>
</comment>
<evidence type="ECO:0000313" key="6">
    <source>
        <dbReference type="EMBL" id="MPA65938.1"/>
    </source>
</evidence>
<feature type="compositionally biased region" description="Acidic residues" evidence="5">
    <location>
        <begin position="479"/>
        <end position="495"/>
    </location>
</feature>
<feature type="compositionally biased region" description="Basic and acidic residues" evidence="5">
    <location>
        <begin position="283"/>
        <end position="293"/>
    </location>
</feature>
<keyword evidence="6" id="KW-0808">Transferase</keyword>
<feature type="region of interest" description="Disordered" evidence="5">
    <location>
        <begin position="204"/>
        <end position="244"/>
    </location>
</feature>
<name>A0A5B7BCI4_DAVIN</name>
<accession>A0A5B7BCI4</accession>
<keyword evidence="2" id="KW-0539">Nucleus</keyword>
<sequence length="515" mass="56576">MHKDINELGVLSKKLKNQREQLIKERGRFLEFVERLKNCSNCGEIMREFELSDLQLLEMEDRETLLLPRLGDEYLDLSQGGVVASDGTNFKRSPGGTDLRSSDSGGRMSWLQKCTSRIFNLSPSRKIQHVAQNLESPLSAAQVNIEEKDEGSSMPVDIEAEVRVHSIAEDGPEPYFGIANDSFDVHQLASDNIIREVEYGHAPSVNNKSYRDSKAQEVPEDSQQSELRSGRRKPGRKPKVGINRTRSIKAVVEDAKVILGETSGGSKLNEELEQHIVSAYIEESRGDSSRAEKVPSTIARKRHHAQTSRITDSEQDADDSERRSESVTAGGRRKRRQTVASAVQTPGEKRYNLRRHKTAGMVTAAQASADIKKRKGKEADDGCGGTVEVAPNPGVASVPSLGTGSENRNTAPLVQVTTHKTDVIQEFSSDRVVRFQTTETVDDSAGAAKSIGNMGSSEEVSGMPEYGGEDENGSTFHEDDGDEANDDDDDDGGNDELEHLGEVSIGKKLWTFFTT</sequence>
<proteinExistence type="inferred from homology"/>
<evidence type="ECO:0000256" key="4">
    <source>
        <dbReference type="ARBA" id="ARBA00024208"/>
    </source>
</evidence>
<comment type="subcellular location">
    <subcellularLocation>
        <location evidence="3">Nucleus lamina</location>
    </subcellularLocation>
</comment>
<feature type="region of interest" description="Disordered" evidence="5">
    <location>
        <begin position="441"/>
        <end position="501"/>
    </location>
</feature>
<dbReference type="InterPro" id="IPR040418">
    <property type="entry name" value="CRWN"/>
</dbReference>
<dbReference type="GO" id="GO:0004084">
    <property type="term" value="F:branched-chain-amino-acid transaminase activity"/>
    <property type="evidence" value="ECO:0007669"/>
    <property type="project" value="UniProtKB-EC"/>
</dbReference>
<reference evidence="6" key="1">
    <citation type="submission" date="2019-08" db="EMBL/GenBank/DDBJ databases">
        <title>Reference gene set and small RNA set construction with multiple tissues from Davidia involucrata Baill.</title>
        <authorList>
            <person name="Yang H."/>
            <person name="Zhou C."/>
            <person name="Li G."/>
            <person name="Wang J."/>
            <person name="Gao P."/>
            <person name="Wang M."/>
            <person name="Wang R."/>
            <person name="Zhao Y."/>
        </authorList>
    </citation>
    <scope>NUCLEOTIDE SEQUENCE</scope>
    <source>
        <tissue evidence="6">Mixed with DoveR01_LX</tissue>
    </source>
</reference>
<dbReference type="PANTHER" id="PTHR31908">
    <property type="entry name" value="PROTEIN CROWDED NUCLEI 4"/>
    <property type="match status" value="1"/>
</dbReference>
<dbReference type="EC" id="2.6.1.42" evidence="6"/>
<dbReference type="GO" id="GO:0006997">
    <property type="term" value="P:nucleus organization"/>
    <property type="evidence" value="ECO:0007669"/>
    <property type="project" value="InterPro"/>
</dbReference>
<evidence type="ECO:0000256" key="2">
    <source>
        <dbReference type="ARBA" id="ARBA00023242"/>
    </source>
</evidence>
<feature type="region of interest" description="Disordered" evidence="5">
    <location>
        <begin position="365"/>
        <end position="408"/>
    </location>
</feature>
<dbReference type="PANTHER" id="PTHR31908:SF9">
    <property type="entry name" value="PROTEIN CROWDED NUCLEI 3"/>
    <property type="match status" value="1"/>
</dbReference>
<dbReference type="GO" id="GO:0005652">
    <property type="term" value="C:nuclear lamina"/>
    <property type="evidence" value="ECO:0007669"/>
    <property type="project" value="UniProtKB-SubCell"/>
</dbReference>
<keyword evidence="1" id="KW-0175">Coiled coil</keyword>
<organism evidence="6">
    <name type="scientific">Davidia involucrata</name>
    <name type="common">Dove tree</name>
    <dbReference type="NCBI Taxonomy" id="16924"/>
    <lineage>
        <taxon>Eukaryota</taxon>
        <taxon>Viridiplantae</taxon>
        <taxon>Streptophyta</taxon>
        <taxon>Embryophyta</taxon>
        <taxon>Tracheophyta</taxon>
        <taxon>Spermatophyta</taxon>
        <taxon>Magnoliopsida</taxon>
        <taxon>eudicotyledons</taxon>
        <taxon>Gunneridae</taxon>
        <taxon>Pentapetalae</taxon>
        <taxon>asterids</taxon>
        <taxon>Cornales</taxon>
        <taxon>Nyssaceae</taxon>
        <taxon>Davidia</taxon>
    </lineage>
</organism>
<protein>
    <submittedName>
        <fullName evidence="6">Putative nuclear matrix constituent protein 1-like protein</fullName>
        <ecNumber evidence="6">2.6.1.42</ecNumber>
    </submittedName>
</protein>
<dbReference type="AlphaFoldDB" id="A0A5B7BCI4"/>
<evidence type="ECO:0000256" key="3">
    <source>
        <dbReference type="ARBA" id="ARBA00024186"/>
    </source>
</evidence>
<feature type="compositionally biased region" description="Basic residues" evidence="5">
    <location>
        <begin position="230"/>
        <end position="239"/>
    </location>
</feature>
<evidence type="ECO:0000256" key="5">
    <source>
        <dbReference type="SAM" id="MobiDB-lite"/>
    </source>
</evidence>
<evidence type="ECO:0000256" key="1">
    <source>
        <dbReference type="ARBA" id="ARBA00023054"/>
    </source>
</evidence>
<dbReference type="EMBL" id="GHES01035379">
    <property type="protein sequence ID" value="MPA65938.1"/>
    <property type="molecule type" value="Transcribed_RNA"/>
</dbReference>
<keyword evidence="6" id="KW-0032">Aminotransferase</keyword>